<proteinExistence type="predicted"/>
<evidence type="ECO:0000313" key="1">
    <source>
        <dbReference type="EMBL" id="MBT9431904.1"/>
    </source>
</evidence>
<keyword evidence="2" id="KW-1185">Reference proteome</keyword>
<sequence>MKLPIMPRAGASATPRQGHIAVVVALRPSKRQVFAGVANDLSPGAFPRDIAMKNNYRDGAIISSECASVTRDQGRFFALVNSRYRGANRWVREKILSNYVVFPLHNIGRERG</sequence>
<name>A0ABS5YA89_9GAMM</name>
<dbReference type="Proteomes" id="UP000811282">
    <property type="component" value="Unassembled WGS sequence"/>
</dbReference>
<reference evidence="1 2" key="1">
    <citation type="journal article" date="2021" name="Genome Biol. Evol.">
        <title>The evolution of interdependence in a four-way mealybug symbiosis.</title>
        <authorList>
            <person name="Garber A.I."/>
            <person name="Kupper M."/>
            <person name="Laetsch D.R."/>
            <person name="Weldon S.R."/>
            <person name="Ladinsky M.S."/>
            <person name="Bjorkman P.J."/>
            <person name="McCutcheon J.P."/>
        </authorList>
    </citation>
    <scope>NUCLEOTIDE SEQUENCE [LARGE SCALE GENOMIC DNA]</scope>
    <source>
        <strain evidence="1">SOD</strain>
    </source>
</reference>
<accession>A0ABS5YA89</accession>
<evidence type="ECO:0000313" key="2">
    <source>
        <dbReference type="Proteomes" id="UP000811282"/>
    </source>
</evidence>
<organism evidence="1 2">
    <name type="scientific">Candidatus Sodalis endolongispinus</name>
    <dbReference type="NCBI Taxonomy" id="2812662"/>
    <lineage>
        <taxon>Bacteria</taxon>
        <taxon>Pseudomonadati</taxon>
        <taxon>Pseudomonadota</taxon>
        <taxon>Gammaproteobacteria</taxon>
        <taxon>Enterobacterales</taxon>
        <taxon>Bruguierivoracaceae</taxon>
        <taxon>Sodalis</taxon>
    </lineage>
</organism>
<comment type="caution">
    <text evidence="1">The sequence shown here is derived from an EMBL/GenBank/DDBJ whole genome shotgun (WGS) entry which is preliminary data.</text>
</comment>
<protein>
    <submittedName>
        <fullName evidence="1">Uncharacterized protein</fullName>
    </submittedName>
</protein>
<dbReference type="RefSeq" id="WP_215669110.1">
    <property type="nucleotide sequence ID" value="NZ_JAFJYC010000001.1"/>
</dbReference>
<dbReference type="EMBL" id="JAFJYC010000001">
    <property type="protein sequence ID" value="MBT9431904.1"/>
    <property type="molecule type" value="Genomic_DNA"/>
</dbReference>
<gene>
    <name evidence="1" type="ORF">JZM24_06680</name>
</gene>